<evidence type="ECO:0008006" key="2">
    <source>
        <dbReference type="Google" id="ProtNLM"/>
    </source>
</evidence>
<accession>A0A3Q8MBW4</accession>
<reference evidence="1" key="1">
    <citation type="journal article" date="2018" name="ACS Chem. Biol.">
        <title>Ketoreductase domain dysfunction expands chemodiversity: malyngamide biosynthesis in the cyanobacterium Okeania hirsuta.</title>
        <authorList>
            <person name="Moss N.A."/>
            <person name="Leao T."/>
            <person name="Rankin M."/>
            <person name="McCullough T.M."/>
            <person name="Qu P."/>
            <person name="Korobeynikov A."/>
            <person name="Smith J.L."/>
            <person name="Gerwick L."/>
            <person name="Gerwick W.H."/>
        </authorList>
    </citation>
    <scope>NUCLEOTIDE SEQUENCE</scope>
    <source>
        <strain evidence="1">PAB-10-Feb-10-1</strain>
    </source>
</reference>
<evidence type="ECO:0000313" key="1">
    <source>
        <dbReference type="EMBL" id="AZH23814.1"/>
    </source>
</evidence>
<dbReference type="AlphaFoldDB" id="A0A3Q8MBW4"/>
<sequence>METVRKENKAMQRGLGGFPHERLHQDSVVWYRTGNNWCINADCNGAANIITKVSRKLGLNLSRLCRGILTCPQRIYLWSAKKKRSNTDLSCCVVSA</sequence>
<organism evidence="1">
    <name type="scientific">Okeania hirsuta</name>
    <dbReference type="NCBI Taxonomy" id="1458930"/>
    <lineage>
        <taxon>Bacteria</taxon>
        <taxon>Bacillati</taxon>
        <taxon>Cyanobacteriota</taxon>
        <taxon>Cyanophyceae</taxon>
        <taxon>Oscillatoriophycideae</taxon>
        <taxon>Oscillatoriales</taxon>
        <taxon>Microcoleaceae</taxon>
        <taxon>Okeania</taxon>
    </lineage>
</organism>
<protein>
    <recommendedName>
        <fullName evidence="2">Transposase</fullName>
    </recommendedName>
</protein>
<dbReference type="EMBL" id="MK142792">
    <property type="protein sequence ID" value="AZH23814.1"/>
    <property type="molecule type" value="Genomic_DNA"/>
</dbReference>
<name>A0A3Q8MBW4_9CYAN</name>
<proteinExistence type="predicted"/>